<feature type="compositionally biased region" description="Basic and acidic residues" evidence="1">
    <location>
        <begin position="1"/>
        <end position="13"/>
    </location>
</feature>
<feature type="region of interest" description="Disordered" evidence="1">
    <location>
        <begin position="1"/>
        <end position="45"/>
    </location>
</feature>
<sequence length="121" mass="12734">MNEGRLKAEHLNAERAASSSKAPPEGNAAEQILGKPPKNVGGLKLFGTQSSIDTSTISPRLFSDAASPELLNLYSNMVVLALSLEPHGPPHYSDNLRGFDSASSAYARSSALKRLYAPPGG</sequence>
<proteinExistence type="predicted"/>
<comment type="caution">
    <text evidence="2">The sequence shown here is derived from an EMBL/GenBank/DDBJ whole genome shotgun (WGS) entry which is preliminary data.</text>
</comment>
<organism evidence="2 3">
    <name type="scientific">Cyclocybe aegerita</name>
    <name type="common">Black poplar mushroom</name>
    <name type="synonym">Agrocybe aegerita</name>
    <dbReference type="NCBI Taxonomy" id="1973307"/>
    <lineage>
        <taxon>Eukaryota</taxon>
        <taxon>Fungi</taxon>
        <taxon>Dikarya</taxon>
        <taxon>Basidiomycota</taxon>
        <taxon>Agaricomycotina</taxon>
        <taxon>Agaricomycetes</taxon>
        <taxon>Agaricomycetidae</taxon>
        <taxon>Agaricales</taxon>
        <taxon>Agaricineae</taxon>
        <taxon>Bolbitiaceae</taxon>
        <taxon>Cyclocybe</taxon>
    </lineage>
</organism>
<dbReference type="Proteomes" id="UP000467700">
    <property type="component" value="Unassembled WGS sequence"/>
</dbReference>
<gene>
    <name evidence="2" type="ORF">AAE3_LOCUS6978</name>
</gene>
<evidence type="ECO:0000313" key="2">
    <source>
        <dbReference type="EMBL" id="CAA7265072.1"/>
    </source>
</evidence>
<dbReference type="AlphaFoldDB" id="A0A8S0X2G6"/>
<evidence type="ECO:0000313" key="3">
    <source>
        <dbReference type="Proteomes" id="UP000467700"/>
    </source>
</evidence>
<dbReference type="EMBL" id="CACVBS010000046">
    <property type="protein sequence ID" value="CAA7265072.1"/>
    <property type="molecule type" value="Genomic_DNA"/>
</dbReference>
<reference evidence="2 3" key="1">
    <citation type="submission" date="2020-01" db="EMBL/GenBank/DDBJ databases">
        <authorList>
            <person name="Gupta K D."/>
        </authorList>
    </citation>
    <scope>NUCLEOTIDE SEQUENCE [LARGE SCALE GENOMIC DNA]</scope>
</reference>
<accession>A0A8S0X2G6</accession>
<keyword evidence="3" id="KW-1185">Reference proteome</keyword>
<name>A0A8S0X2G6_CYCAE</name>
<evidence type="ECO:0000256" key="1">
    <source>
        <dbReference type="SAM" id="MobiDB-lite"/>
    </source>
</evidence>
<protein>
    <submittedName>
        <fullName evidence="2">Uncharacterized protein</fullName>
    </submittedName>
</protein>